<feature type="transmembrane region" description="Helical" evidence="1">
    <location>
        <begin position="206"/>
        <end position="226"/>
    </location>
</feature>
<dbReference type="AlphaFoldDB" id="D9SMX0"/>
<evidence type="ECO:0000313" key="2">
    <source>
        <dbReference type="EMBL" id="ADL51836.1"/>
    </source>
</evidence>
<keyword evidence="3" id="KW-1185">Reference proteome</keyword>
<evidence type="ECO:0000256" key="1">
    <source>
        <dbReference type="SAM" id="Phobius"/>
    </source>
</evidence>
<dbReference type="RefSeq" id="WP_010076945.1">
    <property type="nucleotide sequence ID" value="NC_014393.1"/>
</dbReference>
<keyword evidence="1" id="KW-1133">Transmembrane helix</keyword>
<name>D9SMX0_CLOC7</name>
<feature type="transmembrane region" description="Helical" evidence="1">
    <location>
        <begin position="232"/>
        <end position="256"/>
    </location>
</feature>
<dbReference type="STRING" id="573061.Clocel_2093"/>
<dbReference type="CDD" id="cd05709">
    <property type="entry name" value="S2P-M50"/>
    <property type="match status" value="1"/>
</dbReference>
<keyword evidence="1" id="KW-0472">Membrane</keyword>
<proteinExistence type="predicted"/>
<keyword evidence="1" id="KW-0812">Transmembrane</keyword>
<dbReference type="OrthoDB" id="1906242at2"/>
<evidence type="ECO:0000313" key="3">
    <source>
        <dbReference type="Proteomes" id="UP000002730"/>
    </source>
</evidence>
<dbReference type="EMBL" id="CP002160">
    <property type="protein sequence ID" value="ADL51836.1"/>
    <property type="molecule type" value="Genomic_DNA"/>
</dbReference>
<protein>
    <submittedName>
        <fullName evidence="2">Peptidase M50</fullName>
    </submittedName>
</protein>
<feature type="transmembrane region" description="Helical" evidence="1">
    <location>
        <begin position="368"/>
        <end position="387"/>
    </location>
</feature>
<accession>D9SMX0</accession>
<reference evidence="2 3" key="1">
    <citation type="submission" date="2010-08" db="EMBL/GenBank/DDBJ databases">
        <title>Complete sequence of Clostridium cellulovorans 743B.</title>
        <authorList>
            <consortium name="US DOE Joint Genome Institute"/>
            <person name="Lucas S."/>
            <person name="Copeland A."/>
            <person name="Lapidus A."/>
            <person name="Cheng J.-F."/>
            <person name="Bruce D."/>
            <person name="Goodwin L."/>
            <person name="Pitluck S."/>
            <person name="Chertkov O."/>
            <person name="Detter J.C."/>
            <person name="Han C."/>
            <person name="Tapia R."/>
            <person name="Land M."/>
            <person name="Hauser L."/>
            <person name="Chang Y.-J."/>
            <person name="Jeffries C."/>
            <person name="Kyrpides N."/>
            <person name="Ivanova N."/>
            <person name="Mikhailova N."/>
            <person name="Hemme C.L."/>
            <person name="Woyke T."/>
        </authorList>
    </citation>
    <scope>NUCLEOTIDE SEQUENCE [LARGE SCALE GENOMIC DNA]</scope>
    <source>
        <strain evidence="3">ATCC 35296 / DSM 3052 / OCM 3 / 743B</strain>
    </source>
</reference>
<feature type="transmembrane region" description="Helical" evidence="1">
    <location>
        <begin position="130"/>
        <end position="153"/>
    </location>
</feature>
<gene>
    <name evidence="2" type="ordered locus">Clocel_2093</name>
</gene>
<dbReference type="Proteomes" id="UP000002730">
    <property type="component" value="Chromosome"/>
</dbReference>
<dbReference type="HOGENOM" id="CLU_695802_0_0_9"/>
<feature type="transmembrane region" description="Helical" evidence="1">
    <location>
        <begin position="165"/>
        <end position="185"/>
    </location>
</feature>
<dbReference type="KEGG" id="ccb:Clocel_2093"/>
<sequence length="396" mass="45546">MNDIYPKVMSDISSWKLFQSKKQDMYCVGSIERDKFIQVPGKMINEIMSCIEYFDGTHSIQEIQEVLKNDKYIKMDVAKFYLILCKADLVVNNKDSSIVTKQELEKLSFTLFKIPLSGINTFISKLKKNFFITIAFITTFIIFAGILLLIFNYKALINAETYSISNSYFISFILSFLIYAASILFHELSHAIIASKFNLKPKELIGALYLGFTPMVYLKIPGLYTISEKKRIIVWSAGIYMNMVIASFCSILGLFFQGDLKNVLTITAVLNIGLVTSNLSPLLPLDGYFIMSTLLKTPNLRKESFVQFKKWITRKKNKFSGIFAIYFVATTLFIGGFLISQLYWMFSMVIESYRRNHDILEALSKPKYVYILILMILTRIMLQKIFVKRNGSKKTA</sequence>
<dbReference type="eggNOG" id="COG1994">
    <property type="taxonomic scope" value="Bacteria"/>
</dbReference>
<organism evidence="2 3">
    <name type="scientific">Clostridium cellulovorans (strain ATCC 35296 / DSM 3052 / OCM 3 / 743B)</name>
    <dbReference type="NCBI Taxonomy" id="573061"/>
    <lineage>
        <taxon>Bacteria</taxon>
        <taxon>Bacillati</taxon>
        <taxon>Bacillota</taxon>
        <taxon>Clostridia</taxon>
        <taxon>Eubacteriales</taxon>
        <taxon>Clostridiaceae</taxon>
        <taxon>Clostridium</taxon>
    </lineage>
</organism>
<feature type="transmembrane region" description="Helical" evidence="1">
    <location>
        <begin position="319"/>
        <end position="346"/>
    </location>
</feature>